<dbReference type="Proteomes" id="UP001501627">
    <property type="component" value="Unassembled WGS sequence"/>
</dbReference>
<dbReference type="PANTHER" id="PTHR43357:SF3">
    <property type="entry name" value="FE(3+)-TRANSPORT SYSTEM PERMEASE PROTEIN FBPB 2"/>
    <property type="match status" value="1"/>
</dbReference>
<evidence type="ECO:0000256" key="6">
    <source>
        <dbReference type="ARBA" id="ARBA00022989"/>
    </source>
</evidence>
<evidence type="ECO:0000256" key="8">
    <source>
        <dbReference type="RuleBase" id="RU363032"/>
    </source>
</evidence>
<feature type="transmembrane region" description="Helical" evidence="8">
    <location>
        <begin position="367"/>
        <end position="389"/>
    </location>
</feature>
<protein>
    <submittedName>
        <fullName evidence="10">Iron ABC transporter permease</fullName>
    </submittedName>
</protein>
<evidence type="ECO:0000256" key="7">
    <source>
        <dbReference type="ARBA" id="ARBA00023136"/>
    </source>
</evidence>
<dbReference type="CDD" id="cd06261">
    <property type="entry name" value="TM_PBP2"/>
    <property type="match status" value="2"/>
</dbReference>
<evidence type="ECO:0000313" key="10">
    <source>
        <dbReference type="EMBL" id="GAA3993245.1"/>
    </source>
</evidence>
<evidence type="ECO:0000256" key="5">
    <source>
        <dbReference type="ARBA" id="ARBA00022692"/>
    </source>
</evidence>
<proteinExistence type="inferred from homology"/>
<keyword evidence="6 8" id="KW-1133">Transmembrane helix</keyword>
<feature type="transmembrane region" description="Helical" evidence="8">
    <location>
        <begin position="108"/>
        <end position="129"/>
    </location>
</feature>
<feature type="transmembrane region" description="Helical" evidence="8">
    <location>
        <begin position="72"/>
        <end position="96"/>
    </location>
</feature>
<accession>A0ABP7R6N1</accession>
<dbReference type="RefSeq" id="WP_344869148.1">
    <property type="nucleotide sequence ID" value="NZ_BAABBP010000011.1"/>
</dbReference>
<name>A0ABP7R6N1_9BURK</name>
<evidence type="ECO:0000259" key="9">
    <source>
        <dbReference type="PROSITE" id="PS50928"/>
    </source>
</evidence>
<feature type="domain" description="ABC transmembrane type-1" evidence="9">
    <location>
        <begin position="329"/>
        <end position="519"/>
    </location>
</feature>
<keyword evidence="5 8" id="KW-0812">Transmembrane</keyword>
<keyword evidence="11" id="KW-1185">Reference proteome</keyword>
<feature type="transmembrane region" description="Helical" evidence="8">
    <location>
        <begin position="29"/>
        <end position="50"/>
    </location>
</feature>
<dbReference type="InterPro" id="IPR035906">
    <property type="entry name" value="MetI-like_sf"/>
</dbReference>
<evidence type="ECO:0000256" key="1">
    <source>
        <dbReference type="ARBA" id="ARBA00004429"/>
    </source>
</evidence>
<feature type="transmembrane region" description="Helical" evidence="8">
    <location>
        <begin position="286"/>
        <end position="313"/>
    </location>
</feature>
<dbReference type="Gene3D" id="1.10.3720.10">
    <property type="entry name" value="MetI-like"/>
    <property type="match status" value="2"/>
</dbReference>
<evidence type="ECO:0000256" key="2">
    <source>
        <dbReference type="ARBA" id="ARBA00022448"/>
    </source>
</evidence>
<organism evidence="10 11">
    <name type="scientific">Comamonas faecalis</name>
    <dbReference type="NCBI Taxonomy" id="1387849"/>
    <lineage>
        <taxon>Bacteria</taxon>
        <taxon>Pseudomonadati</taxon>
        <taxon>Pseudomonadota</taxon>
        <taxon>Betaproteobacteria</taxon>
        <taxon>Burkholderiales</taxon>
        <taxon>Comamonadaceae</taxon>
        <taxon>Comamonas</taxon>
    </lineage>
</organism>
<dbReference type="Pfam" id="PF00528">
    <property type="entry name" value="BPD_transp_1"/>
    <property type="match status" value="2"/>
</dbReference>
<feature type="transmembrane region" description="Helical" evidence="8">
    <location>
        <begin position="191"/>
        <end position="216"/>
    </location>
</feature>
<sequence length="528" mass="56738">MEQLLAARTGLPQRAGRLERMRRRWQHPWLMLAALLSIGVVALPLVYIAIRTAQAGLAEVGAELLRPRTLDLLLNTLALATGVTLLSIGIGLGVAWCVERTDLPLRRFWRVAASLPLVLPAFVSSYAWASIGATFQNLAGAILVLALASYPLVYLPVAAALRGTDPAFEDVSRSLGVGPWRTFSRALLPQLMPALGGGALLVLTHMLAEFGALAFLRVQTFTTAIFESYELHFDSSAAAALSIVLMLLCVPPAWLEMRLRAGRRVARVGRGSARTPRLVALRGARLLLVLALFLLLGLLSLGVPLGMLGYWLLTGSSAGGGFAELWLAVRGSITFAGSGALLTSVLAIPLVLLAVRQRGRLAQLAERLPYVVHGLPGVVVALALVFLSLRIVPALYQSLLVLLLAYAILYLPLAQSSLRASIELLPPQIENIARSLGRRPHQVFFSVVLPNIAPGIGAALALMTLEMVRELTATLMLAPTGSITLATEVWSYTNDGEYAAAAPFAAMLVVLSILPVWVFTRRMLHHAR</sequence>
<comment type="caution">
    <text evidence="10">The sequence shown here is derived from an EMBL/GenBank/DDBJ whole genome shotgun (WGS) entry which is preliminary data.</text>
</comment>
<gene>
    <name evidence="10" type="ORF">GCM10022279_15740</name>
</gene>
<evidence type="ECO:0000256" key="3">
    <source>
        <dbReference type="ARBA" id="ARBA00022475"/>
    </source>
</evidence>
<comment type="similarity">
    <text evidence="8">Belongs to the binding-protein-dependent transport system permease family.</text>
</comment>
<dbReference type="InterPro" id="IPR000515">
    <property type="entry name" value="MetI-like"/>
</dbReference>
<dbReference type="EMBL" id="BAABBP010000011">
    <property type="protein sequence ID" value="GAA3993245.1"/>
    <property type="molecule type" value="Genomic_DNA"/>
</dbReference>
<keyword evidence="7 8" id="KW-0472">Membrane</keyword>
<feature type="transmembrane region" description="Helical" evidence="8">
    <location>
        <begin position="135"/>
        <end position="155"/>
    </location>
</feature>
<dbReference type="SUPFAM" id="SSF161098">
    <property type="entry name" value="MetI-like"/>
    <property type="match status" value="2"/>
</dbReference>
<reference evidence="11" key="1">
    <citation type="journal article" date="2019" name="Int. J. Syst. Evol. Microbiol.">
        <title>The Global Catalogue of Microorganisms (GCM) 10K type strain sequencing project: providing services to taxonomists for standard genome sequencing and annotation.</title>
        <authorList>
            <consortium name="The Broad Institute Genomics Platform"/>
            <consortium name="The Broad Institute Genome Sequencing Center for Infectious Disease"/>
            <person name="Wu L."/>
            <person name="Ma J."/>
        </authorList>
    </citation>
    <scope>NUCLEOTIDE SEQUENCE [LARGE SCALE GENOMIC DNA]</scope>
    <source>
        <strain evidence="11">JCM 17561</strain>
    </source>
</reference>
<feature type="transmembrane region" description="Helical" evidence="8">
    <location>
        <begin position="395"/>
        <end position="413"/>
    </location>
</feature>
<feature type="transmembrane region" description="Helical" evidence="8">
    <location>
        <begin position="333"/>
        <end position="355"/>
    </location>
</feature>
<keyword evidence="3" id="KW-1003">Cell membrane</keyword>
<feature type="domain" description="ABC transmembrane type-1" evidence="9">
    <location>
        <begin position="73"/>
        <end position="256"/>
    </location>
</feature>
<keyword evidence="4" id="KW-0997">Cell inner membrane</keyword>
<dbReference type="PANTHER" id="PTHR43357">
    <property type="entry name" value="INNER MEMBRANE ABC TRANSPORTER PERMEASE PROTEIN YDCV"/>
    <property type="match status" value="1"/>
</dbReference>
<feature type="transmembrane region" description="Helical" evidence="8">
    <location>
        <begin position="498"/>
        <end position="519"/>
    </location>
</feature>
<feature type="transmembrane region" description="Helical" evidence="8">
    <location>
        <begin position="236"/>
        <end position="255"/>
    </location>
</feature>
<comment type="subcellular location">
    <subcellularLocation>
        <location evidence="1">Cell inner membrane</location>
        <topology evidence="1">Multi-pass membrane protein</topology>
    </subcellularLocation>
    <subcellularLocation>
        <location evidence="8">Cell membrane</location>
        <topology evidence="8">Multi-pass membrane protein</topology>
    </subcellularLocation>
</comment>
<evidence type="ECO:0000256" key="4">
    <source>
        <dbReference type="ARBA" id="ARBA00022519"/>
    </source>
</evidence>
<keyword evidence="2 8" id="KW-0813">Transport</keyword>
<feature type="transmembrane region" description="Helical" evidence="8">
    <location>
        <begin position="443"/>
        <end position="465"/>
    </location>
</feature>
<evidence type="ECO:0000313" key="11">
    <source>
        <dbReference type="Proteomes" id="UP001501627"/>
    </source>
</evidence>
<dbReference type="PROSITE" id="PS50928">
    <property type="entry name" value="ABC_TM1"/>
    <property type="match status" value="2"/>
</dbReference>